<proteinExistence type="inferred from homology"/>
<organism evidence="3 4">
    <name type="scientific">Enhydrobacter aerosaccus</name>
    <dbReference type="NCBI Taxonomy" id="225324"/>
    <lineage>
        <taxon>Bacteria</taxon>
        <taxon>Pseudomonadati</taxon>
        <taxon>Pseudomonadota</taxon>
        <taxon>Alphaproteobacteria</taxon>
        <taxon>Hyphomicrobiales</taxon>
        <taxon>Enhydrobacter</taxon>
    </lineage>
</organism>
<dbReference type="InterPro" id="IPR042100">
    <property type="entry name" value="Bug_dom1"/>
</dbReference>
<keyword evidence="3" id="KW-0675">Receptor</keyword>
<reference evidence="4" key="1">
    <citation type="submission" date="2017-02" db="EMBL/GenBank/DDBJ databases">
        <authorList>
            <person name="Varghese N."/>
            <person name="Submissions S."/>
        </authorList>
    </citation>
    <scope>NUCLEOTIDE SEQUENCE [LARGE SCALE GENOMIC DNA]</scope>
    <source>
        <strain evidence="4">ATCC 27094</strain>
    </source>
</reference>
<keyword evidence="4" id="KW-1185">Reference proteome</keyword>
<dbReference type="Gene3D" id="3.40.190.10">
    <property type="entry name" value="Periplasmic binding protein-like II"/>
    <property type="match status" value="1"/>
</dbReference>
<dbReference type="OrthoDB" id="7250553at2"/>
<dbReference type="Gene3D" id="3.40.190.150">
    <property type="entry name" value="Bordetella uptake gene, domain 1"/>
    <property type="match status" value="1"/>
</dbReference>
<dbReference type="PANTHER" id="PTHR42928">
    <property type="entry name" value="TRICARBOXYLATE-BINDING PROTEIN"/>
    <property type="match status" value="1"/>
</dbReference>
<dbReference type="Proteomes" id="UP000190092">
    <property type="component" value="Unassembled WGS sequence"/>
</dbReference>
<dbReference type="RefSeq" id="WP_085937231.1">
    <property type="nucleotide sequence ID" value="NZ_FUWJ01000011.1"/>
</dbReference>
<feature type="chain" id="PRO_5013295603" evidence="2">
    <location>
        <begin position="28"/>
        <end position="329"/>
    </location>
</feature>
<evidence type="ECO:0000313" key="3">
    <source>
        <dbReference type="EMBL" id="SKA34269.1"/>
    </source>
</evidence>
<dbReference type="EMBL" id="FUWJ01000011">
    <property type="protein sequence ID" value="SKA34269.1"/>
    <property type="molecule type" value="Genomic_DNA"/>
</dbReference>
<evidence type="ECO:0000256" key="1">
    <source>
        <dbReference type="ARBA" id="ARBA00006987"/>
    </source>
</evidence>
<feature type="signal peptide" evidence="2">
    <location>
        <begin position="1"/>
        <end position="27"/>
    </location>
</feature>
<evidence type="ECO:0000256" key="2">
    <source>
        <dbReference type="SAM" id="SignalP"/>
    </source>
</evidence>
<comment type="similarity">
    <text evidence="1">Belongs to the UPF0065 (bug) family.</text>
</comment>
<accession>A0A1T4T1M7</accession>
<dbReference type="PIRSF" id="PIRSF017082">
    <property type="entry name" value="YflP"/>
    <property type="match status" value="1"/>
</dbReference>
<dbReference type="AlphaFoldDB" id="A0A1T4T1M7"/>
<dbReference type="InterPro" id="IPR005064">
    <property type="entry name" value="BUG"/>
</dbReference>
<dbReference type="CDD" id="cd13578">
    <property type="entry name" value="PBP2_Bug27"/>
    <property type="match status" value="1"/>
</dbReference>
<dbReference type="STRING" id="225324.SAMN02745126_05506"/>
<sequence>MINKARHPVLARRSLLLGAGLSALAGAARGQAYPNRPIRIVVPYSAGGGADTTARLIAPKLQEALGETIVIDNRPGAGGVIGDDVVAKSPPDGYTLLIGAFAHAVNPSLLPKMPFKTPDDFAPISLLVTVPELLVITPSHPAKTVADLVAMAKAQPGKLFYASSGNGSAQHLAAELFKMRTGTDIGHVPYKGGGLAVADVAAGHVPFYFGNMSSALPQARAGRVRALAVTSPQRSPAAPEIPTMAEAGVPGCEISEWNALMAPAGTSPEVIERLHVEVAKIMRMPDIKEKFADLGADTIGSTPQELATFLAAEMAKWAEVVKAANIKIE</sequence>
<keyword evidence="2" id="KW-0732">Signal</keyword>
<dbReference type="Pfam" id="PF03401">
    <property type="entry name" value="TctC"/>
    <property type="match status" value="1"/>
</dbReference>
<gene>
    <name evidence="3" type="ORF">SAMN02745126_05506</name>
</gene>
<evidence type="ECO:0000313" key="4">
    <source>
        <dbReference type="Proteomes" id="UP000190092"/>
    </source>
</evidence>
<dbReference type="PANTHER" id="PTHR42928:SF5">
    <property type="entry name" value="BLR1237 PROTEIN"/>
    <property type="match status" value="1"/>
</dbReference>
<protein>
    <submittedName>
        <fullName evidence="3">Tripartite-type tricarboxylate transporter, receptor component TctC</fullName>
    </submittedName>
</protein>
<dbReference type="SUPFAM" id="SSF53850">
    <property type="entry name" value="Periplasmic binding protein-like II"/>
    <property type="match status" value="1"/>
</dbReference>
<name>A0A1T4T1M7_9HYPH</name>